<dbReference type="SUPFAM" id="SSF51161">
    <property type="entry name" value="Trimeric LpxA-like enzymes"/>
    <property type="match status" value="1"/>
</dbReference>
<dbReference type="InterPro" id="IPR051159">
    <property type="entry name" value="Hexapeptide_acetyltransf"/>
</dbReference>
<dbReference type="PANTHER" id="PTHR23416:SF23">
    <property type="entry name" value="ACETYLTRANSFERASE C18B11.09C-RELATED"/>
    <property type="match status" value="1"/>
</dbReference>
<organism evidence="3 4">
    <name type="scientific">Edaphobacter aggregans</name>
    <dbReference type="NCBI Taxonomy" id="570835"/>
    <lineage>
        <taxon>Bacteria</taxon>
        <taxon>Pseudomonadati</taxon>
        <taxon>Acidobacteriota</taxon>
        <taxon>Terriglobia</taxon>
        <taxon>Terriglobales</taxon>
        <taxon>Acidobacteriaceae</taxon>
        <taxon>Edaphobacter</taxon>
    </lineage>
</organism>
<evidence type="ECO:0000256" key="2">
    <source>
        <dbReference type="ARBA" id="ARBA00022679"/>
    </source>
</evidence>
<name>A0A428MDW1_9BACT</name>
<gene>
    <name evidence="3" type="ORF">EDE15_0532</name>
</gene>
<keyword evidence="2 3" id="KW-0808">Transferase</keyword>
<evidence type="ECO:0000313" key="4">
    <source>
        <dbReference type="Proteomes" id="UP000269669"/>
    </source>
</evidence>
<evidence type="ECO:0000256" key="1">
    <source>
        <dbReference type="ARBA" id="ARBA00007274"/>
    </source>
</evidence>
<dbReference type="CDD" id="cd05825">
    <property type="entry name" value="LbH_wcaF_like"/>
    <property type="match status" value="1"/>
</dbReference>
<comment type="similarity">
    <text evidence="1">Belongs to the transferase hexapeptide repeat family.</text>
</comment>
<dbReference type="Gene3D" id="2.160.10.10">
    <property type="entry name" value="Hexapeptide repeat proteins"/>
    <property type="match status" value="1"/>
</dbReference>
<accession>A0A428MDW1</accession>
<dbReference type="GO" id="GO:0005829">
    <property type="term" value="C:cytosol"/>
    <property type="evidence" value="ECO:0007669"/>
    <property type="project" value="TreeGrafter"/>
</dbReference>
<dbReference type="EMBL" id="RSDW01000001">
    <property type="protein sequence ID" value="RSL15058.1"/>
    <property type="molecule type" value="Genomic_DNA"/>
</dbReference>
<dbReference type="OrthoDB" id="9801697at2"/>
<comment type="caution">
    <text evidence="3">The sequence shown here is derived from an EMBL/GenBank/DDBJ whole genome shotgun (WGS) entry which is preliminary data.</text>
</comment>
<protein>
    <submittedName>
        <fullName evidence="3">Putative colanic acid biosynthesis acetyltransferase WcaF</fullName>
    </submittedName>
</protein>
<sequence>MPREIHYNATEHISEETAADPYLRPAFSLGDRLRRLVWNACWIALYRMSPRPFHAWRSWLLRVFGATMGTNCHFYPGSKVWAPWNLICADQVTAADGAEIYNPAPVSFGSHAILSQEAYVCGATHDYDDARFPLIAFAMHIGPYAWVCARASVAPGVNLGEGAVLGLGSVATRSLDAWGVYAGVPALKIKDRQRFLDAMDQREEPTALQTLV</sequence>
<evidence type="ECO:0000313" key="3">
    <source>
        <dbReference type="EMBL" id="RSL15058.1"/>
    </source>
</evidence>
<dbReference type="PANTHER" id="PTHR23416">
    <property type="entry name" value="SIALIC ACID SYNTHASE-RELATED"/>
    <property type="match status" value="1"/>
</dbReference>
<dbReference type="GO" id="GO:0008374">
    <property type="term" value="F:O-acyltransferase activity"/>
    <property type="evidence" value="ECO:0007669"/>
    <property type="project" value="TreeGrafter"/>
</dbReference>
<reference evidence="3 4" key="1">
    <citation type="submission" date="2018-12" db="EMBL/GenBank/DDBJ databases">
        <title>Sequencing of bacterial isolates from soil warming experiment in Harvard Forest, Massachusetts, USA.</title>
        <authorList>
            <person name="Deangelis K."/>
        </authorList>
    </citation>
    <scope>NUCLEOTIDE SEQUENCE [LARGE SCALE GENOMIC DNA]</scope>
    <source>
        <strain evidence="3 4">EB153</strain>
    </source>
</reference>
<keyword evidence="4" id="KW-1185">Reference proteome</keyword>
<dbReference type="AlphaFoldDB" id="A0A428MDW1"/>
<proteinExistence type="inferred from homology"/>
<dbReference type="InterPro" id="IPR011004">
    <property type="entry name" value="Trimer_LpxA-like_sf"/>
</dbReference>
<dbReference type="Proteomes" id="UP000269669">
    <property type="component" value="Unassembled WGS sequence"/>
</dbReference>